<name>A0A6A4QLW4_LUPAL</name>
<dbReference type="InterPro" id="IPR011006">
    <property type="entry name" value="CheY-like_superfamily"/>
</dbReference>
<gene>
    <name evidence="7" type="ORF">Lalb_Chr04g0253461</name>
</gene>
<reference evidence="8" key="1">
    <citation type="journal article" date="2020" name="Nat. Commun.">
        <title>Genome sequence of the cluster root forming white lupin.</title>
        <authorList>
            <person name="Hufnagel B."/>
            <person name="Marques A."/>
            <person name="Soriano A."/>
            <person name="Marques L."/>
            <person name="Divol F."/>
            <person name="Doumas P."/>
            <person name="Sallet E."/>
            <person name="Mancinotti D."/>
            <person name="Carrere S."/>
            <person name="Marande W."/>
            <person name="Arribat S."/>
            <person name="Keller J."/>
            <person name="Huneau C."/>
            <person name="Blein T."/>
            <person name="Aime D."/>
            <person name="Laguerre M."/>
            <person name="Taylor J."/>
            <person name="Schubert V."/>
            <person name="Nelson M."/>
            <person name="Geu-Flores F."/>
            <person name="Crespi M."/>
            <person name="Gallardo-Guerrero K."/>
            <person name="Delaux P.-M."/>
            <person name="Salse J."/>
            <person name="Berges H."/>
            <person name="Guyot R."/>
            <person name="Gouzy J."/>
            <person name="Peret B."/>
        </authorList>
    </citation>
    <scope>NUCLEOTIDE SEQUENCE [LARGE SCALE GENOMIC DNA]</scope>
    <source>
        <strain evidence="8">cv. Amiga</strain>
    </source>
</reference>
<accession>A0A6A4QLW4</accession>
<keyword evidence="3" id="KW-0804">Transcription</keyword>
<dbReference type="InterPro" id="IPR045279">
    <property type="entry name" value="ARR-like"/>
</dbReference>
<evidence type="ECO:0000259" key="6">
    <source>
        <dbReference type="PROSITE" id="PS50110"/>
    </source>
</evidence>
<dbReference type="SUPFAM" id="SSF52172">
    <property type="entry name" value="CheY-like"/>
    <property type="match status" value="1"/>
</dbReference>
<sequence>MTDYCMPGMNGYDLLKRIKGSSWKDVPVVIMSSENVPTRISRCLEGGAKEFLLKPLQLSDLEKLQPYFMTSFDNSSQQKYANSSIASNNDTNNNNIKNNSMTKLKGMPGEHDFKLWLPLQYYGFGSLDNCIITSVVIVSNIFIYFIIIYNLLPQSRLWQKKPLTGQF</sequence>
<evidence type="ECO:0000313" key="7">
    <source>
        <dbReference type="EMBL" id="KAE9615268.1"/>
    </source>
</evidence>
<evidence type="ECO:0000256" key="4">
    <source>
        <dbReference type="PROSITE-ProRule" id="PRU00169"/>
    </source>
</evidence>
<keyword evidence="4" id="KW-0597">Phosphoprotein</keyword>
<dbReference type="GO" id="GO:0009736">
    <property type="term" value="P:cytokinin-activated signaling pathway"/>
    <property type="evidence" value="ECO:0007669"/>
    <property type="project" value="InterPro"/>
</dbReference>
<keyword evidence="2" id="KW-0805">Transcription regulation</keyword>
<dbReference type="GO" id="GO:0000160">
    <property type="term" value="P:phosphorelay signal transduction system"/>
    <property type="evidence" value="ECO:0007669"/>
    <property type="project" value="UniProtKB-KW"/>
</dbReference>
<evidence type="ECO:0000313" key="8">
    <source>
        <dbReference type="Proteomes" id="UP000447434"/>
    </source>
</evidence>
<keyword evidence="1" id="KW-0902">Two-component regulatory system</keyword>
<keyword evidence="5" id="KW-1133">Transmembrane helix</keyword>
<dbReference type="PROSITE" id="PS50110">
    <property type="entry name" value="RESPONSE_REGULATORY"/>
    <property type="match status" value="1"/>
</dbReference>
<dbReference type="AlphaFoldDB" id="A0A6A4QLW4"/>
<feature type="domain" description="Response regulatory" evidence="6">
    <location>
        <begin position="1"/>
        <end position="69"/>
    </location>
</feature>
<comment type="caution">
    <text evidence="7">The sequence shown here is derived from an EMBL/GenBank/DDBJ whole genome shotgun (WGS) entry which is preliminary data.</text>
</comment>
<dbReference type="Gene3D" id="3.40.50.2300">
    <property type="match status" value="1"/>
</dbReference>
<keyword evidence="5" id="KW-0812">Transmembrane</keyword>
<dbReference type="OrthoDB" id="60033at2759"/>
<dbReference type="InterPro" id="IPR001789">
    <property type="entry name" value="Sig_transdc_resp-reg_receiver"/>
</dbReference>
<dbReference type="Proteomes" id="UP000447434">
    <property type="component" value="Chromosome 4"/>
</dbReference>
<protein>
    <submittedName>
        <fullName evidence="7">Putative response regulator and transcription factor RR-A-type family</fullName>
    </submittedName>
</protein>
<dbReference type="PANTHER" id="PTHR43874">
    <property type="entry name" value="TWO-COMPONENT RESPONSE REGULATOR"/>
    <property type="match status" value="1"/>
</dbReference>
<keyword evidence="5" id="KW-0472">Membrane</keyword>
<keyword evidence="8" id="KW-1185">Reference proteome</keyword>
<dbReference type="Pfam" id="PF00072">
    <property type="entry name" value="Response_reg"/>
    <property type="match status" value="1"/>
</dbReference>
<dbReference type="PANTHER" id="PTHR43874:SF96">
    <property type="entry name" value="TWO-COMPONENT RESPONSE REGULATOR ORR10-LIKE"/>
    <property type="match status" value="1"/>
</dbReference>
<feature type="modified residue" description="4-aspartylphosphate" evidence="4">
    <location>
        <position position="3"/>
    </location>
</feature>
<organism evidence="7 8">
    <name type="scientific">Lupinus albus</name>
    <name type="common">White lupine</name>
    <name type="synonym">Lupinus termis</name>
    <dbReference type="NCBI Taxonomy" id="3870"/>
    <lineage>
        <taxon>Eukaryota</taxon>
        <taxon>Viridiplantae</taxon>
        <taxon>Streptophyta</taxon>
        <taxon>Embryophyta</taxon>
        <taxon>Tracheophyta</taxon>
        <taxon>Spermatophyta</taxon>
        <taxon>Magnoliopsida</taxon>
        <taxon>eudicotyledons</taxon>
        <taxon>Gunneridae</taxon>
        <taxon>Pentapetalae</taxon>
        <taxon>rosids</taxon>
        <taxon>fabids</taxon>
        <taxon>Fabales</taxon>
        <taxon>Fabaceae</taxon>
        <taxon>Papilionoideae</taxon>
        <taxon>50 kb inversion clade</taxon>
        <taxon>genistoids sensu lato</taxon>
        <taxon>core genistoids</taxon>
        <taxon>Genisteae</taxon>
        <taxon>Lupinus</taxon>
    </lineage>
</organism>
<evidence type="ECO:0000256" key="3">
    <source>
        <dbReference type="ARBA" id="ARBA00023163"/>
    </source>
</evidence>
<evidence type="ECO:0000256" key="2">
    <source>
        <dbReference type="ARBA" id="ARBA00023015"/>
    </source>
</evidence>
<evidence type="ECO:0000256" key="1">
    <source>
        <dbReference type="ARBA" id="ARBA00023012"/>
    </source>
</evidence>
<dbReference type="EMBL" id="WOCE01000004">
    <property type="protein sequence ID" value="KAE9615268.1"/>
    <property type="molecule type" value="Genomic_DNA"/>
</dbReference>
<feature type="transmembrane region" description="Helical" evidence="5">
    <location>
        <begin position="131"/>
        <end position="152"/>
    </location>
</feature>
<evidence type="ECO:0000256" key="5">
    <source>
        <dbReference type="SAM" id="Phobius"/>
    </source>
</evidence>
<proteinExistence type="predicted"/>